<protein>
    <submittedName>
        <fullName evidence="2">Uncharacterized protein</fullName>
    </submittedName>
</protein>
<name>A0A9P9BWZ6_9PEZI</name>
<proteinExistence type="predicted"/>
<evidence type="ECO:0000256" key="1">
    <source>
        <dbReference type="SAM" id="MobiDB-lite"/>
    </source>
</evidence>
<dbReference type="RefSeq" id="XP_046019125.1">
    <property type="nucleotide sequence ID" value="XM_046162425.1"/>
</dbReference>
<comment type="caution">
    <text evidence="2">The sequence shown here is derived from an EMBL/GenBank/DDBJ whole genome shotgun (WGS) entry which is preliminary data.</text>
</comment>
<sequence length="161" mass="17402">MHRRVKVLALSMSRPWSVEGIQASTRSRRSMTKSARPYHTIVRTGKMLVTIWQSSTGLALPCGPSGGCLALDVSSTTGTTSPMIGGQEEQQVQQQGLASGGDGGEPHAKRPLGLRMTGPIKAPQGRSCYLLVALSPLGQLRLVQALNVRTLISRRSFLRYF</sequence>
<dbReference type="GeneID" id="70191971"/>
<feature type="region of interest" description="Disordered" evidence="1">
    <location>
        <begin position="90"/>
        <end position="113"/>
    </location>
</feature>
<evidence type="ECO:0000313" key="3">
    <source>
        <dbReference type="Proteomes" id="UP000756346"/>
    </source>
</evidence>
<dbReference type="AlphaFoldDB" id="A0A9P9BWZ6"/>
<evidence type="ECO:0000313" key="2">
    <source>
        <dbReference type="EMBL" id="KAH7041070.1"/>
    </source>
</evidence>
<organism evidence="2 3">
    <name type="scientific">Microdochium trichocladiopsis</name>
    <dbReference type="NCBI Taxonomy" id="1682393"/>
    <lineage>
        <taxon>Eukaryota</taxon>
        <taxon>Fungi</taxon>
        <taxon>Dikarya</taxon>
        <taxon>Ascomycota</taxon>
        <taxon>Pezizomycotina</taxon>
        <taxon>Sordariomycetes</taxon>
        <taxon>Xylariomycetidae</taxon>
        <taxon>Xylariales</taxon>
        <taxon>Microdochiaceae</taxon>
        <taxon>Microdochium</taxon>
    </lineage>
</organism>
<gene>
    <name evidence="2" type="ORF">B0I36DRAFT_427356</name>
</gene>
<keyword evidence="3" id="KW-1185">Reference proteome</keyword>
<reference evidence="2" key="1">
    <citation type="journal article" date="2021" name="Nat. Commun.">
        <title>Genetic determinants of endophytism in the Arabidopsis root mycobiome.</title>
        <authorList>
            <person name="Mesny F."/>
            <person name="Miyauchi S."/>
            <person name="Thiergart T."/>
            <person name="Pickel B."/>
            <person name="Atanasova L."/>
            <person name="Karlsson M."/>
            <person name="Huettel B."/>
            <person name="Barry K.W."/>
            <person name="Haridas S."/>
            <person name="Chen C."/>
            <person name="Bauer D."/>
            <person name="Andreopoulos W."/>
            <person name="Pangilinan J."/>
            <person name="LaButti K."/>
            <person name="Riley R."/>
            <person name="Lipzen A."/>
            <person name="Clum A."/>
            <person name="Drula E."/>
            <person name="Henrissat B."/>
            <person name="Kohler A."/>
            <person name="Grigoriev I.V."/>
            <person name="Martin F.M."/>
            <person name="Hacquard S."/>
        </authorList>
    </citation>
    <scope>NUCLEOTIDE SEQUENCE</scope>
    <source>
        <strain evidence="2">MPI-CAGE-CH-0230</strain>
    </source>
</reference>
<accession>A0A9P9BWZ6</accession>
<dbReference type="Proteomes" id="UP000756346">
    <property type="component" value="Unassembled WGS sequence"/>
</dbReference>
<dbReference type="EMBL" id="JAGTJQ010000001">
    <property type="protein sequence ID" value="KAH7041070.1"/>
    <property type="molecule type" value="Genomic_DNA"/>
</dbReference>